<keyword evidence="2" id="KW-1185">Reference proteome</keyword>
<reference evidence="1" key="2">
    <citation type="submission" date="2025-08" db="UniProtKB">
        <authorList>
            <consortium name="Ensembl"/>
        </authorList>
    </citation>
    <scope>IDENTIFICATION</scope>
</reference>
<accession>H2Y9F3</accession>
<protein>
    <submittedName>
        <fullName evidence="1">Uncharacterized protein</fullName>
    </submittedName>
</protein>
<dbReference type="Ensembl" id="ENSCSAVT00000001985.1">
    <property type="protein sequence ID" value="ENSCSAVP00000001951.1"/>
    <property type="gene ID" value="ENSCSAVG00000001140.1"/>
</dbReference>
<reference evidence="1" key="3">
    <citation type="submission" date="2025-09" db="UniProtKB">
        <authorList>
            <consortium name="Ensembl"/>
        </authorList>
    </citation>
    <scope>IDENTIFICATION</scope>
</reference>
<evidence type="ECO:0000313" key="2">
    <source>
        <dbReference type="Proteomes" id="UP000007875"/>
    </source>
</evidence>
<sequence length="78" mass="8936">MRVNSESLRPADYDGRLKHGVGRLCDRNQRLTYGNEVPSNHDNGLNINTLVSFCDCWLKSFGYLEGNVFKTSDLMIPW</sequence>
<dbReference type="Proteomes" id="UP000007875">
    <property type="component" value="Unassembled WGS sequence"/>
</dbReference>
<dbReference type="InParanoid" id="H2Y9F3"/>
<evidence type="ECO:0000313" key="1">
    <source>
        <dbReference type="Ensembl" id="ENSCSAVP00000001951.1"/>
    </source>
</evidence>
<name>H2Y9F3_CIOSA</name>
<organism evidence="1 2">
    <name type="scientific">Ciona savignyi</name>
    <name type="common">Pacific transparent sea squirt</name>
    <dbReference type="NCBI Taxonomy" id="51511"/>
    <lineage>
        <taxon>Eukaryota</taxon>
        <taxon>Metazoa</taxon>
        <taxon>Chordata</taxon>
        <taxon>Tunicata</taxon>
        <taxon>Ascidiacea</taxon>
        <taxon>Phlebobranchia</taxon>
        <taxon>Cionidae</taxon>
        <taxon>Ciona</taxon>
    </lineage>
</organism>
<dbReference type="AlphaFoldDB" id="H2Y9F3"/>
<proteinExistence type="predicted"/>
<dbReference type="HOGENOM" id="CLU_2621337_0_0_1"/>
<reference evidence="2" key="1">
    <citation type="submission" date="2003-08" db="EMBL/GenBank/DDBJ databases">
        <authorList>
            <person name="Birren B."/>
            <person name="Nusbaum C."/>
            <person name="Abebe A."/>
            <person name="Abouelleil A."/>
            <person name="Adekoya E."/>
            <person name="Ait-zahra M."/>
            <person name="Allen N."/>
            <person name="Allen T."/>
            <person name="An P."/>
            <person name="Anderson M."/>
            <person name="Anderson S."/>
            <person name="Arachchi H."/>
            <person name="Armbruster J."/>
            <person name="Bachantsang P."/>
            <person name="Baldwin J."/>
            <person name="Barry A."/>
            <person name="Bayul T."/>
            <person name="Blitshsteyn B."/>
            <person name="Bloom T."/>
            <person name="Blye J."/>
            <person name="Boguslavskiy L."/>
            <person name="Borowsky M."/>
            <person name="Boukhgalter B."/>
            <person name="Brunache A."/>
            <person name="Butler J."/>
            <person name="Calixte N."/>
            <person name="Calvo S."/>
            <person name="Camarata J."/>
            <person name="Campo K."/>
            <person name="Chang J."/>
            <person name="Cheshatsang Y."/>
            <person name="Citroen M."/>
            <person name="Collymore A."/>
            <person name="Considine T."/>
            <person name="Cook A."/>
            <person name="Cooke P."/>
            <person name="Corum B."/>
            <person name="Cuomo C."/>
            <person name="David R."/>
            <person name="Dawoe T."/>
            <person name="Degray S."/>
            <person name="Dodge S."/>
            <person name="Dooley K."/>
            <person name="Dorje P."/>
            <person name="Dorjee K."/>
            <person name="Dorris L."/>
            <person name="Duffey N."/>
            <person name="Dupes A."/>
            <person name="Elkins T."/>
            <person name="Engels R."/>
            <person name="Erickson J."/>
            <person name="Farina A."/>
            <person name="Faro S."/>
            <person name="Ferreira P."/>
            <person name="Fischer H."/>
            <person name="Fitzgerald M."/>
            <person name="Foley K."/>
            <person name="Gage D."/>
            <person name="Galagan J."/>
            <person name="Gearin G."/>
            <person name="Gnerre S."/>
            <person name="Gnirke A."/>
            <person name="Goyette A."/>
            <person name="Graham J."/>
            <person name="Grandbois E."/>
            <person name="Gyaltsen K."/>
            <person name="Hafez N."/>
            <person name="Hagopian D."/>
            <person name="Hagos B."/>
            <person name="Hall J."/>
            <person name="Hatcher B."/>
            <person name="Heller A."/>
            <person name="Higgins H."/>
            <person name="Honan T."/>
            <person name="Horn A."/>
            <person name="Houde N."/>
            <person name="Hughes L."/>
            <person name="Hulme W."/>
            <person name="Husby E."/>
            <person name="Iliev I."/>
            <person name="Jaffe D."/>
            <person name="Jones C."/>
            <person name="Kamal M."/>
            <person name="Kamat A."/>
            <person name="Kamvysselis M."/>
            <person name="Karlsson E."/>
            <person name="Kells C."/>
            <person name="Kieu A."/>
            <person name="Kisner P."/>
            <person name="Kodira C."/>
            <person name="Kulbokas E."/>
            <person name="Labutti K."/>
            <person name="Lama D."/>
            <person name="Landers T."/>
            <person name="Leger J."/>
            <person name="Levine S."/>
            <person name="Lewis D."/>
            <person name="Lewis T."/>
            <person name="Lindblad-toh K."/>
            <person name="Liu X."/>
            <person name="Lokyitsang T."/>
            <person name="Lokyitsang Y."/>
            <person name="Lucien O."/>
            <person name="Lui A."/>
            <person name="Ma L.J."/>
            <person name="Mabbitt R."/>
            <person name="Macdonald J."/>
            <person name="Maclean C."/>
            <person name="Major J."/>
            <person name="Manning J."/>
            <person name="Marabella R."/>
            <person name="Maru K."/>
            <person name="Matthews C."/>
            <person name="Mauceli E."/>
            <person name="Mccarthy M."/>
            <person name="Mcdonough S."/>
            <person name="Mcghee T."/>
            <person name="Meldrim J."/>
            <person name="Meneus L."/>
            <person name="Mesirov J."/>
            <person name="Mihalev A."/>
            <person name="Mihova T."/>
            <person name="Mikkelsen T."/>
            <person name="Mlenga V."/>
            <person name="Moru K."/>
            <person name="Mozes J."/>
            <person name="Mulrain L."/>
            <person name="Munson G."/>
            <person name="Naylor J."/>
            <person name="Newes C."/>
            <person name="Nguyen C."/>
            <person name="Nguyen N."/>
            <person name="Nguyen T."/>
            <person name="Nicol R."/>
            <person name="Nielsen C."/>
            <person name="Nizzari M."/>
            <person name="Norbu C."/>
            <person name="Norbu N."/>
            <person name="O'donnell P."/>
            <person name="Okoawo O."/>
            <person name="O'leary S."/>
            <person name="Omotosho B."/>
            <person name="O'neill K."/>
            <person name="Osman S."/>
            <person name="Parker S."/>
            <person name="Perrin D."/>
            <person name="Phunkhang P."/>
            <person name="Piqani B."/>
            <person name="Purcell S."/>
            <person name="Rachupka T."/>
            <person name="Ramasamy U."/>
            <person name="Rameau R."/>
            <person name="Ray V."/>
            <person name="Raymond C."/>
            <person name="Retta R."/>
            <person name="Richardson S."/>
            <person name="Rise C."/>
            <person name="Rodriguez J."/>
            <person name="Rogers J."/>
            <person name="Rogov P."/>
            <person name="Rutman M."/>
            <person name="Schupbach R."/>
            <person name="Seaman C."/>
            <person name="Settipalli S."/>
            <person name="Sharpe T."/>
            <person name="Sheridan J."/>
            <person name="Sherpa N."/>
            <person name="Shi J."/>
            <person name="Smirnov S."/>
            <person name="Smith C."/>
            <person name="Sougnez C."/>
            <person name="Spencer B."/>
            <person name="Stalker J."/>
            <person name="Stange-thomann N."/>
            <person name="Stavropoulos S."/>
            <person name="Stetson K."/>
            <person name="Stone C."/>
            <person name="Stone S."/>
            <person name="Stubbs M."/>
            <person name="Talamas J."/>
            <person name="Tchuinga P."/>
            <person name="Tenzing P."/>
            <person name="Tesfaye S."/>
            <person name="Theodore J."/>
            <person name="Thoulutsang Y."/>
            <person name="Topham K."/>
            <person name="Towey S."/>
            <person name="Tsamla T."/>
            <person name="Tsomo N."/>
            <person name="Vallee D."/>
            <person name="Vassiliev H."/>
            <person name="Venkataraman V."/>
            <person name="Vinson J."/>
            <person name="Vo A."/>
            <person name="Wade C."/>
            <person name="Wang S."/>
            <person name="Wangchuk T."/>
            <person name="Wangdi T."/>
            <person name="Whittaker C."/>
            <person name="Wilkinson J."/>
            <person name="Wu Y."/>
            <person name="Wyman D."/>
            <person name="Yadav S."/>
            <person name="Yang S."/>
            <person name="Yang X."/>
            <person name="Yeager S."/>
            <person name="Yee E."/>
            <person name="Young G."/>
            <person name="Zainoun J."/>
            <person name="Zembeck L."/>
            <person name="Zimmer A."/>
            <person name="Zody M."/>
            <person name="Lander E."/>
        </authorList>
    </citation>
    <scope>NUCLEOTIDE SEQUENCE [LARGE SCALE GENOMIC DNA]</scope>
</reference>